<sequence>MRKAITAGAFALVAAAGCLVFAPAASAAPDACVTSTLTTSAYEGTGGTHVKKSASSSCSDLNLTYVNDTTVYGYDGYAGRLYHSSTGTWKTCDAGYIWLYDGSYAVDSELLCTDVSDNTTFTVASAANGGDTVHVVH</sequence>
<evidence type="ECO:0000313" key="3">
    <source>
        <dbReference type="Proteomes" id="UP001490365"/>
    </source>
</evidence>
<dbReference type="RefSeq" id="WP_093502760.1">
    <property type="nucleotide sequence ID" value="NZ_JBEOZM010000012.1"/>
</dbReference>
<evidence type="ECO:0000256" key="1">
    <source>
        <dbReference type="SAM" id="SignalP"/>
    </source>
</evidence>
<dbReference type="PROSITE" id="PS51257">
    <property type="entry name" value="PROKAR_LIPOPROTEIN"/>
    <property type="match status" value="1"/>
</dbReference>
<evidence type="ECO:0000313" key="2">
    <source>
        <dbReference type="EMBL" id="MER6270614.1"/>
    </source>
</evidence>
<comment type="caution">
    <text evidence="2">The sequence shown here is derived from an EMBL/GenBank/DDBJ whole genome shotgun (WGS) entry which is preliminary data.</text>
</comment>
<protein>
    <submittedName>
        <fullName evidence="2">Sensor domain-containing protein</fullName>
    </submittedName>
</protein>
<gene>
    <name evidence="2" type="ORF">ABT211_25455</name>
</gene>
<name>A0ABV1TLM2_9ACTN</name>
<keyword evidence="3" id="KW-1185">Reference proteome</keyword>
<proteinExistence type="predicted"/>
<organism evidence="2 3">
    <name type="scientific">Streptomyces sp. 900105755</name>
    <dbReference type="NCBI Taxonomy" id="3154389"/>
    <lineage>
        <taxon>Bacteria</taxon>
        <taxon>Bacillati</taxon>
        <taxon>Actinomycetota</taxon>
        <taxon>Actinomycetes</taxon>
        <taxon>Kitasatosporales</taxon>
        <taxon>Streptomycetaceae</taxon>
        <taxon>Streptomyces</taxon>
    </lineage>
</organism>
<accession>A0ABV1TLM2</accession>
<dbReference type="Proteomes" id="UP001490365">
    <property type="component" value="Unassembled WGS sequence"/>
</dbReference>
<keyword evidence="1" id="KW-0732">Signal</keyword>
<dbReference type="EMBL" id="JBEOZM010000012">
    <property type="protein sequence ID" value="MER6270614.1"/>
    <property type="molecule type" value="Genomic_DNA"/>
</dbReference>
<feature type="signal peptide" evidence="1">
    <location>
        <begin position="1"/>
        <end position="27"/>
    </location>
</feature>
<feature type="chain" id="PRO_5046042883" evidence="1">
    <location>
        <begin position="28"/>
        <end position="137"/>
    </location>
</feature>
<reference evidence="2 3" key="1">
    <citation type="submission" date="2024-06" db="EMBL/GenBank/DDBJ databases">
        <title>The Natural Products Discovery Center: Release of the First 8490 Sequenced Strains for Exploring Actinobacteria Biosynthetic Diversity.</title>
        <authorList>
            <person name="Kalkreuter E."/>
            <person name="Kautsar S.A."/>
            <person name="Yang D."/>
            <person name="Bader C.D."/>
            <person name="Teijaro C.N."/>
            <person name="Fluegel L."/>
            <person name="Davis C.M."/>
            <person name="Simpson J.R."/>
            <person name="Lauterbach L."/>
            <person name="Steele A.D."/>
            <person name="Gui C."/>
            <person name="Meng S."/>
            <person name="Li G."/>
            <person name="Viehrig K."/>
            <person name="Ye F."/>
            <person name="Su P."/>
            <person name="Kiefer A.F."/>
            <person name="Nichols A."/>
            <person name="Cepeda A.J."/>
            <person name="Yan W."/>
            <person name="Fan B."/>
            <person name="Jiang Y."/>
            <person name="Adhikari A."/>
            <person name="Zheng C.-J."/>
            <person name="Schuster L."/>
            <person name="Cowan T.M."/>
            <person name="Smanski M.J."/>
            <person name="Chevrette M.G."/>
            <person name="De Carvalho L.P.S."/>
            <person name="Shen B."/>
        </authorList>
    </citation>
    <scope>NUCLEOTIDE SEQUENCE [LARGE SCALE GENOMIC DNA]</scope>
    <source>
        <strain evidence="2 3">NPDC001694</strain>
    </source>
</reference>